<dbReference type="Gene3D" id="3.40.50.10140">
    <property type="entry name" value="Toll/interleukin-1 receptor homology (TIR) domain"/>
    <property type="match status" value="1"/>
</dbReference>
<reference evidence="2" key="1">
    <citation type="submission" date="2016-12" db="EMBL/GenBank/DDBJ databases">
        <title>Analysis of the Molecular Diversity Among Cronobacter Species Isolated from Filth Flies Using a Pan Genomic DNA Microarray.</title>
        <authorList>
            <person name="Pava-Ripoll M."/>
            <person name="Tall B."/>
            <person name="Farber J."/>
            <person name="Fanning S."/>
            <person name="Lehner A."/>
            <person name="Stephan R."/>
            <person name="Pagotto F."/>
            <person name="Iverson C."/>
            <person name="Ziobro G."/>
            <person name="Miller A."/>
            <person name="Pearson R."/>
            <person name="Yan Q."/>
            <person name="Kim M."/>
            <person name="Jeong S."/>
            <person name="Park J."/>
            <person name="Jun S."/>
            <person name="Choi H."/>
            <person name="Chung T."/>
            <person name="Yoo Y."/>
            <person name="Park E."/>
            <person name="Hwang S."/>
            <person name="Lee B."/>
            <person name="Sathyamoorthy V."/>
            <person name="Carter L."/>
            <person name="Mammel M."/>
            <person name="Jackson S."/>
            <person name="Kothary M."/>
            <person name="Patel I."/>
            <person name="Grim C."/>
            <person name="Gopinath G."/>
            <person name="Gangiredla J."/>
            <person name="Chase H."/>
        </authorList>
    </citation>
    <scope>NUCLEOTIDE SEQUENCE [LARGE SCALE GENOMIC DNA]</scope>
    <source>
        <strain evidence="2">MOD1-Sh41s</strain>
    </source>
</reference>
<organism evidence="2">
    <name type="scientific">Cronobacter turicensis</name>
    <dbReference type="NCBI Taxonomy" id="413502"/>
    <lineage>
        <taxon>Bacteria</taxon>
        <taxon>Pseudomonadati</taxon>
        <taxon>Pseudomonadota</taxon>
        <taxon>Gammaproteobacteria</taxon>
        <taxon>Enterobacterales</taxon>
        <taxon>Enterobacteriaceae</taxon>
        <taxon>Cronobacter</taxon>
    </lineage>
</organism>
<dbReference type="PROSITE" id="PS50104">
    <property type="entry name" value="TIR"/>
    <property type="match status" value="1"/>
</dbReference>
<gene>
    <name evidence="2" type="ORF">BS411_02655</name>
</gene>
<dbReference type="InterPro" id="IPR000157">
    <property type="entry name" value="TIR_dom"/>
</dbReference>
<dbReference type="AlphaFoldDB" id="A0A2T7B9R0"/>
<proteinExistence type="predicted"/>
<evidence type="ECO:0000259" key="1">
    <source>
        <dbReference type="PROSITE" id="PS50104"/>
    </source>
</evidence>
<sequence length="268" mass="31502">MILNYLYMFECDYGARTHERQFIKDILNKFDKDYATMVGIVVNNNPYCFSFHVAVNLQKDPVFFEEWLRTHYPGKLKRHNIFTKDIYIYNVISLIDEDMVDFHLTEEGSFPFIYPERKYFEENNPQYRDIMKKDSKVFISHSSKDKIKIVNPLNAYLQGNDIATWLDSYEIDYGDNIFLKVNEGIQKSDVGLFILTDNFFDSQSGWPLAEFSTFFMSLMKSNKKVLMVDAGVSPENMLEMMRAYKYINWNNGAGLPEIANAIKKIMTK</sequence>
<comment type="caution">
    <text evidence="2">The sequence shown here is derived from an EMBL/GenBank/DDBJ whole genome shotgun (WGS) entry which is preliminary data.</text>
</comment>
<dbReference type="EMBL" id="MSAG01000003">
    <property type="protein sequence ID" value="PUX26087.1"/>
    <property type="molecule type" value="Genomic_DNA"/>
</dbReference>
<name>A0A2T7B9R0_9ENTR</name>
<evidence type="ECO:0000313" key="2">
    <source>
        <dbReference type="EMBL" id="PUX26087.1"/>
    </source>
</evidence>
<dbReference type="RefSeq" id="WP_075197400.1">
    <property type="nucleotide sequence ID" value="NZ_CP187984.1"/>
</dbReference>
<dbReference type="Pfam" id="PF13676">
    <property type="entry name" value="TIR_2"/>
    <property type="match status" value="1"/>
</dbReference>
<feature type="domain" description="TIR" evidence="1">
    <location>
        <begin position="133"/>
        <end position="266"/>
    </location>
</feature>
<accession>A0A2T7B9R0</accession>
<dbReference type="SUPFAM" id="SSF52200">
    <property type="entry name" value="Toll/Interleukin receptor TIR domain"/>
    <property type="match status" value="1"/>
</dbReference>
<keyword evidence="2" id="KW-0675">Receptor</keyword>
<dbReference type="GO" id="GO:0007165">
    <property type="term" value="P:signal transduction"/>
    <property type="evidence" value="ECO:0007669"/>
    <property type="project" value="InterPro"/>
</dbReference>
<dbReference type="InterPro" id="IPR035897">
    <property type="entry name" value="Toll_tir_struct_dom_sf"/>
</dbReference>
<dbReference type="OrthoDB" id="7055795at2"/>
<protein>
    <submittedName>
        <fullName evidence="2">Toll/interleukin-1 receptor domain-containing protein</fullName>
    </submittedName>
</protein>